<reference evidence="1" key="1">
    <citation type="submission" date="2023-06" db="EMBL/GenBank/DDBJ databases">
        <authorList>
            <person name="Zeman M."/>
            <person name="Kubasova T."/>
            <person name="Jahodarova E."/>
            <person name="Nykrynova M."/>
            <person name="Rychlik I."/>
        </authorList>
    </citation>
    <scope>NUCLEOTIDE SEQUENCE</scope>
    <source>
        <strain evidence="1">84_SSukc20</strain>
    </source>
</reference>
<name>A0ABT7X8J2_9BACE</name>
<keyword evidence="2" id="KW-1185">Reference proteome</keyword>
<sequence length="94" mass="10466">MPSPSTSRTAVLLVLGLAKQLTVFTDISIYLTRVNAVQRKGVEADYLSRSTSTGEYALTGRSRSLLPHLNALIEWAMENKDAILTDRQKAMERK</sequence>
<gene>
    <name evidence="1" type="ORF">QVO10_13535</name>
</gene>
<evidence type="ECO:0000313" key="2">
    <source>
        <dbReference type="Proteomes" id="UP001167871"/>
    </source>
</evidence>
<dbReference type="InterPro" id="IPR036388">
    <property type="entry name" value="WH-like_DNA-bd_sf"/>
</dbReference>
<evidence type="ECO:0008006" key="3">
    <source>
        <dbReference type="Google" id="ProtNLM"/>
    </source>
</evidence>
<protein>
    <recommendedName>
        <fullName evidence="3">Transcriptional regulator</fullName>
    </recommendedName>
</protein>
<reference evidence="1" key="2">
    <citation type="submission" date="2024-05" db="EMBL/GenBank/DDBJ databases">
        <title>Identification and characterization of horizontal gene transfer across gut microbiota members of farm animals based on homology search.</title>
        <authorList>
            <person name="Schwarzerova J."/>
            <person name="Nykrynova M."/>
            <person name="Jureckova K."/>
            <person name="Cejkova D."/>
            <person name="Rychlik I."/>
        </authorList>
    </citation>
    <scope>NUCLEOTIDE SEQUENCE</scope>
    <source>
        <strain evidence="1">84_SSukc20</strain>
    </source>
</reference>
<evidence type="ECO:0000313" key="1">
    <source>
        <dbReference type="EMBL" id="MDN0050386.1"/>
    </source>
</evidence>
<dbReference type="Proteomes" id="UP001167871">
    <property type="component" value="Unassembled WGS sequence"/>
</dbReference>
<dbReference type="RefSeq" id="WP_301934939.1">
    <property type="nucleotide sequence ID" value="NZ_JAUEII010000035.1"/>
</dbReference>
<organism evidence="1 2">
    <name type="scientific">Bacteroides gallinaceum</name>
    <dbReference type="NCBI Taxonomy" id="1462571"/>
    <lineage>
        <taxon>Bacteria</taxon>
        <taxon>Pseudomonadati</taxon>
        <taxon>Bacteroidota</taxon>
        <taxon>Bacteroidia</taxon>
        <taxon>Bacteroidales</taxon>
        <taxon>Bacteroidaceae</taxon>
        <taxon>Bacteroides</taxon>
    </lineage>
</organism>
<accession>A0ABT7X8J2</accession>
<dbReference type="EMBL" id="JAUEII010000035">
    <property type="protein sequence ID" value="MDN0050386.1"/>
    <property type="molecule type" value="Genomic_DNA"/>
</dbReference>
<comment type="caution">
    <text evidence="1">The sequence shown here is derived from an EMBL/GenBank/DDBJ whole genome shotgun (WGS) entry which is preliminary data.</text>
</comment>
<proteinExistence type="predicted"/>
<dbReference type="Gene3D" id="1.10.10.10">
    <property type="entry name" value="Winged helix-like DNA-binding domain superfamily/Winged helix DNA-binding domain"/>
    <property type="match status" value="1"/>
</dbReference>